<evidence type="ECO:0000313" key="2">
    <source>
        <dbReference type="EMBL" id="KUI65052.1"/>
    </source>
</evidence>
<dbReference type="Pfam" id="PF22893">
    <property type="entry name" value="ULD_2"/>
    <property type="match status" value="1"/>
</dbReference>
<reference evidence="2" key="1">
    <citation type="submission" date="2014-12" db="EMBL/GenBank/DDBJ databases">
        <title>Genome Sequence of Valsa Canker Pathogens Uncovers a Specific Adaption of Colonization on Woody Bark.</title>
        <authorList>
            <person name="Yin Z."/>
            <person name="Liu H."/>
            <person name="Gao X."/>
            <person name="Li Z."/>
            <person name="Song N."/>
            <person name="Ke X."/>
            <person name="Dai Q."/>
            <person name="Wu Y."/>
            <person name="Sun Y."/>
            <person name="Xu J.-R."/>
            <person name="Kang Z.K."/>
            <person name="Wang L."/>
            <person name="Huang L."/>
        </authorList>
    </citation>
    <scope>NUCLEOTIDE SEQUENCE [LARGE SCALE GENOMIC DNA]</scope>
    <source>
        <strain evidence="2">03-8</strain>
    </source>
</reference>
<evidence type="ECO:0000313" key="3">
    <source>
        <dbReference type="Proteomes" id="UP000078559"/>
    </source>
</evidence>
<feature type="domain" description="Ubiquitin-like" evidence="1">
    <location>
        <begin position="1"/>
        <end position="55"/>
    </location>
</feature>
<name>A0A194VM24_CYTMA</name>
<dbReference type="AlphaFoldDB" id="A0A194VM24"/>
<organism evidence="2 3">
    <name type="scientific">Cytospora mali</name>
    <name type="common">Apple Valsa canker fungus</name>
    <name type="synonym">Valsa mali</name>
    <dbReference type="NCBI Taxonomy" id="578113"/>
    <lineage>
        <taxon>Eukaryota</taxon>
        <taxon>Fungi</taxon>
        <taxon>Dikarya</taxon>
        <taxon>Ascomycota</taxon>
        <taxon>Pezizomycotina</taxon>
        <taxon>Sordariomycetes</taxon>
        <taxon>Sordariomycetidae</taxon>
        <taxon>Diaporthales</taxon>
        <taxon>Cytosporaceae</taxon>
        <taxon>Cytospora</taxon>
    </lineage>
</organism>
<dbReference type="InterPro" id="IPR054464">
    <property type="entry name" value="ULD_fung"/>
</dbReference>
<gene>
    <name evidence="2" type="ORF">VM1G_01119</name>
</gene>
<evidence type="ECO:0000259" key="1">
    <source>
        <dbReference type="Pfam" id="PF22893"/>
    </source>
</evidence>
<dbReference type="EMBL" id="CM003098">
    <property type="protein sequence ID" value="KUI65052.1"/>
    <property type="molecule type" value="Genomic_DNA"/>
</dbReference>
<protein>
    <recommendedName>
        <fullName evidence="1">Ubiquitin-like domain-containing protein</fullName>
    </recommendedName>
</protein>
<accession>A0A194VM24</accession>
<sequence length="94" mass="10832">MKELIKKSCSNTHDAEDIEKGRYHLVASGGQFILPMLWDKLVKPGMKLQLSIWQNPCQEDTSKLVEEDTAENEAPVLFMQPQIAASEFRWPWTK</sequence>
<proteinExistence type="predicted"/>
<keyword evidence="3" id="KW-1185">Reference proteome</keyword>
<dbReference type="Proteomes" id="UP000078559">
    <property type="component" value="Chromosome 1"/>
</dbReference>